<evidence type="ECO:0000256" key="9">
    <source>
        <dbReference type="ARBA" id="ARBA00023136"/>
    </source>
</evidence>
<dbReference type="GO" id="GO:0015031">
    <property type="term" value="P:protein transport"/>
    <property type="evidence" value="ECO:0007669"/>
    <property type="project" value="UniProtKB-UniRule"/>
</dbReference>
<evidence type="ECO:0000256" key="2">
    <source>
        <dbReference type="ARBA" id="ARBA00006555"/>
    </source>
</evidence>
<dbReference type="FunFam" id="3.30.1150.10:FF:000006">
    <property type="entry name" value="Protein TonB"/>
    <property type="match status" value="1"/>
</dbReference>
<keyword evidence="8 10" id="KW-1133">Transmembrane helix</keyword>
<dbReference type="PANTHER" id="PTHR33446:SF14">
    <property type="entry name" value="PROTEIN TONB"/>
    <property type="match status" value="1"/>
</dbReference>
<proteinExistence type="inferred from homology"/>
<evidence type="ECO:0000313" key="12">
    <source>
        <dbReference type="EMBL" id="BDX04898.1"/>
    </source>
</evidence>
<dbReference type="EMBL" id="AP027272">
    <property type="protein sequence ID" value="BDX04898.1"/>
    <property type="molecule type" value="Genomic_DNA"/>
</dbReference>
<keyword evidence="5 10" id="KW-0997">Cell inner membrane</keyword>
<dbReference type="InterPro" id="IPR037682">
    <property type="entry name" value="TonB_C"/>
</dbReference>
<dbReference type="PROSITE" id="PS52015">
    <property type="entry name" value="TONB_CTD"/>
    <property type="match status" value="1"/>
</dbReference>
<accession>A0AA48HDB1</accession>
<feature type="transmembrane region" description="Helical" evidence="10">
    <location>
        <begin position="25"/>
        <end position="43"/>
    </location>
</feature>
<keyword evidence="3 10" id="KW-0813">Transport</keyword>
<dbReference type="SUPFAM" id="SSF74653">
    <property type="entry name" value="TolA/TonB C-terminal domain"/>
    <property type="match status" value="1"/>
</dbReference>
<evidence type="ECO:0000256" key="4">
    <source>
        <dbReference type="ARBA" id="ARBA00022475"/>
    </source>
</evidence>
<keyword evidence="13" id="KW-1185">Reference proteome</keyword>
<dbReference type="KEGG" id="pmaw:MACH26_04190"/>
<keyword evidence="6 10" id="KW-0812">Transmembrane</keyword>
<evidence type="ECO:0000256" key="10">
    <source>
        <dbReference type="RuleBase" id="RU362123"/>
    </source>
</evidence>
<comment type="subcellular location">
    <subcellularLocation>
        <location evidence="1 10">Cell inner membrane</location>
        <topology evidence="1 10">Single-pass membrane protein</topology>
        <orientation evidence="1 10">Periplasmic side</orientation>
    </subcellularLocation>
</comment>
<dbReference type="AlphaFoldDB" id="A0AA48HDB1"/>
<evidence type="ECO:0000259" key="11">
    <source>
        <dbReference type="PROSITE" id="PS52015"/>
    </source>
</evidence>
<protein>
    <recommendedName>
        <fullName evidence="10">Protein TonB</fullName>
    </recommendedName>
</protein>
<dbReference type="PANTHER" id="PTHR33446">
    <property type="entry name" value="PROTEIN TONB-RELATED"/>
    <property type="match status" value="1"/>
</dbReference>
<dbReference type="GO" id="GO:0031992">
    <property type="term" value="F:energy transducer activity"/>
    <property type="evidence" value="ECO:0007669"/>
    <property type="project" value="InterPro"/>
</dbReference>
<keyword evidence="10" id="KW-0735">Signal-anchor</keyword>
<dbReference type="GO" id="GO:0030288">
    <property type="term" value="C:outer membrane-bounded periplasmic space"/>
    <property type="evidence" value="ECO:0007669"/>
    <property type="project" value="InterPro"/>
</dbReference>
<organism evidence="12 13">
    <name type="scientific">Planctobacterium marinum</name>
    <dbReference type="NCBI Taxonomy" id="1631968"/>
    <lineage>
        <taxon>Bacteria</taxon>
        <taxon>Pseudomonadati</taxon>
        <taxon>Pseudomonadota</taxon>
        <taxon>Gammaproteobacteria</taxon>
        <taxon>Alteromonadales</taxon>
        <taxon>Alteromonadaceae</taxon>
        <taxon>Planctobacterium</taxon>
    </lineage>
</organism>
<dbReference type="NCBIfam" id="TIGR01352">
    <property type="entry name" value="tonB_Cterm"/>
    <property type="match status" value="1"/>
</dbReference>
<comment type="function">
    <text evidence="10">Interacts with outer membrane receptor proteins that carry out high-affinity binding and energy dependent uptake into the periplasmic space of specific substrates. It could act to transduce energy from the cytoplasmic membrane to specific energy-requiring processes in the outer membrane, resulting in the release into the periplasm of ligands bound by these outer membrane proteins.</text>
</comment>
<dbReference type="InterPro" id="IPR003538">
    <property type="entry name" value="TonB"/>
</dbReference>
<keyword evidence="4 10" id="KW-1003">Cell membrane</keyword>
<evidence type="ECO:0000256" key="8">
    <source>
        <dbReference type="ARBA" id="ARBA00022989"/>
    </source>
</evidence>
<keyword evidence="7 10" id="KW-0653">Protein transport</keyword>
<evidence type="ECO:0000256" key="6">
    <source>
        <dbReference type="ARBA" id="ARBA00022692"/>
    </source>
</evidence>
<feature type="domain" description="TonB C-terminal" evidence="11">
    <location>
        <begin position="130"/>
        <end position="222"/>
    </location>
</feature>
<dbReference type="Gene3D" id="3.30.1150.10">
    <property type="match status" value="1"/>
</dbReference>
<evidence type="ECO:0000256" key="3">
    <source>
        <dbReference type="ARBA" id="ARBA00022448"/>
    </source>
</evidence>
<gene>
    <name evidence="12" type="primary">tonB2_1</name>
    <name evidence="12" type="ORF">MACH26_04190</name>
</gene>
<name>A0AA48HDB1_9ALTE</name>
<dbReference type="Pfam" id="PF03544">
    <property type="entry name" value="TonB_C"/>
    <property type="match status" value="1"/>
</dbReference>
<dbReference type="PRINTS" id="PR01374">
    <property type="entry name" value="TONBPROTEIN"/>
</dbReference>
<dbReference type="InterPro" id="IPR006260">
    <property type="entry name" value="TonB/TolA_C"/>
</dbReference>
<evidence type="ECO:0000313" key="13">
    <source>
        <dbReference type="Proteomes" id="UP001333710"/>
    </source>
</evidence>
<dbReference type="GO" id="GO:0055085">
    <property type="term" value="P:transmembrane transport"/>
    <property type="evidence" value="ECO:0007669"/>
    <property type="project" value="InterPro"/>
</dbReference>
<dbReference type="GO" id="GO:0005886">
    <property type="term" value="C:plasma membrane"/>
    <property type="evidence" value="ECO:0007669"/>
    <property type="project" value="UniProtKB-SubCell"/>
</dbReference>
<reference evidence="12" key="1">
    <citation type="submission" date="2023-01" db="EMBL/GenBank/DDBJ databases">
        <title>Complete genome sequence of Planctobacterium marinum strain Dej080120_11.</title>
        <authorList>
            <person name="Ueki S."/>
            <person name="Maruyama F."/>
        </authorList>
    </citation>
    <scope>NUCLEOTIDE SEQUENCE</scope>
    <source>
        <strain evidence="12">Dej080120_11</strain>
    </source>
</reference>
<keyword evidence="9 10" id="KW-0472">Membrane</keyword>
<dbReference type="GO" id="GO:0015891">
    <property type="term" value="P:siderophore transport"/>
    <property type="evidence" value="ECO:0007669"/>
    <property type="project" value="InterPro"/>
</dbReference>
<evidence type="ECO:0000256" key="1">
    <source>
        <dbReference type="ARBA" id="ARBA00004383"/>
    </source>
</evidence>
<dbReference type="RefSeq" id="WP_425325557.1">
    <property type="nucleotide sequence ID" value="NZ_AP027272.1"/>
</dbReference>
<dbReference type="InterPro" id="IPR051045">
    <property type="entry name" value="TonB-dependent_transducer"/>
</dbReference>
<sequence>MTSNIQSSIPSNVANPQLLYRSAKLSGLLLIASGITLALFWMMSQLIAQSDVEVIEPGAYIPITAVLDEPEEMQVTEKTLPSKPEPIEPPKLLPDNLEPDTSNNDLNGIGGGFTIVGPQIETQAHTSLGVSGGEARPIVRISPQYPVAAARDGIEGWVVLSFSINETGGVEDIEVLDAEPKRIFNREATRALRKWKYRPKIVDGKPVKQSNITVQLDFKLEQ</sequence>
<evidence type="ECO:0000256" key="7">
    <source>
        <dbReference type="ARBA" id="ARBA00022927"/>
    </source>
</evidence>
<comment type="similarity">
    <text evidence="2 10">Belongs to the TonB family.</text>
</comment>
<dbReference type="Proteomes" id="UP001333710">
    <property type="component" value="Chromosome"/>
</dbReference>
<evidence type="ECO:0000256" key="5">
    <source>
        <dbReference type="ARBA" id="ARBA00022519"/>
    </source>
</evidence>